<dbReference type="PANTHER" id="PTHR30489:SF0">
    <property type="entry name" value="LIPOPROTEIN-RELEASING SYSTEM TRANSMEMBRANE PROTEIN LOLE"/>
    <property type="match status" value="1"/>
</dbReference>
<dbReference type="GO" id="GO:0044874">
    <property type="term" value="P:lipoprotein localization to outer membrane"/>
    <property type="evidence" value="ECO:0007669"/>
    <property type="project" value="TreeGrafter"/>
</dbReference>
<evidence type="ECO:0000259" key="8">
    <source>
        <dbReference type="Pfam" id="PF02687"/>
    </source>
</evidence>
<name>A0A4V2FH07_9BURK</name>
<keyword evidence="10" id="KW-1185">Reference proteome</keyword>
<protein>
    <submittedName>
        <fullName evidence="9">Putative ABC transport system permease protein</fullName>
    </submittedName>
</protein>
<feature type="domain" description="ABC3 transporter permease C-terminal" evidence="8">
    <location>
        <begin position="307"/>
        <end position="430"/>
    </location>
</feature>
<dbReference type="InterPro" id="IPR003838">
    <property type="entry name" value="ABC3_permease_C"/>
</dbReference>
<comment type="similarity">
    <text evidence="2">Belongs to the ABC-4 integral membrane protein family. LolC/E subfamily.</text>
</comment>
<evidence type="ECO:0000256" key="2">
    <source>
        <dbReference type="ARBA" id="ARBA00005236"/>
    </source>
</evidence>
<feature type="transmembrane region" description="Helical" evidence="7">
    <location>
        <begin position="398"/>
        <end position="422"/>
    </location>
</feature>
<accession>A0A4V2FH07</accession>
<evidence type="ECO:0000256" key="4">
    <source>
        <dbReference type="ARBA" id="ARBA00022692"/>
    </source>
</evidence>
<keyword evidence="4 7" id="KW-0812">Transmembrane</keyword>
<dbReference type="AlphaFoldDB" id="A0A4V2FH07"/>
<dbReference type="Proteomes" id="UP000291078">
    <property type="component" value="Unassembled WGS sequence"/>
</dbReference>
<evidence type="ECO:0000256" key="5">
    <source>
        <dbReference type="ARBA" id="ARBA00022989"/>
    </source>
</evidence>
<comment type="caution">
    <text evidence="9">The sequence shown here is derived from an EMBL/GenBank/DDBJ whole genome shotgun (WGS) entry which is preliminary data.</text>
</comment>
<feature type="transmembrane region" description="Helical" evidence="7">
    <location>
        <begin position="357"/>
        <end position="378"/>
    </location>
</feature>
<organism evidence="9 10">
    <name type="scientific">Cupriavidus agavae</name>
    <dbReference type="NCBI Taxonomy" id="1001822"/>
    <lineage>
        <taxon>Bacteria</taxon>
        <taxon>Pseudomonadati</taxon>
        <taxon>Pseudomonadota</taxon>
        <taxon>Betaproteobacteria</taxon>
        <taxon>Burkholderiales</taxon>
        <taxon>Burkholderiaceae</taxon>
        <taxon>Cupriavidus</taxon>
    </lineage>
</organism>
<evidence type="ECO:0000256" key="6">
    <source>
        <dbReference type="ARBA" id="ARBA00023136"/>
    </source>
</evidence>
<evidence type="ECO:0000256" key="1">
    <source>
        <dbReference type="ARBA" id="ARBA00004651"/>
    </source>
</evidence>
<dbReference type="EMBL" id="SGXM01000003">
    <property type="protein sequence ID" value="RZT38619.1"/>
    <property type="molecule type" value="Genomic_DNA"/>
</dbReference>
<proteinExistence type="inferred from homology"/>
<evidence type="ECO:0000313" key="10">
    <source>
        <dbReference type="Proteomes" id="UP000291078"/>
    </source>
</evidence>
<keyword evidence="3" id="KW-1003">Cell membrane</keyword>
<feature type="transmembrane region" description="Helical" evidence="7">
    <location>
        <begin position="21"/>
        <end position="44"/>
    </location>
</feature>
<keyword evidence="5 7" id="KW-1133">Transmembrane helix</keyword>
<dbReference type="InterPro" id="IPR051447">
    <property type="entry name" value="Lipoprotein-release_system"/>
</dbReference>
<dbReference type="GO" id="GO:0098797">
    <property type="term" value="C:plasma membrane protein complex"/>
    <property type="evidence" value="ECO:0007669"/>
    <property type="project" value="TreeGrafter"/>
</dbReference>
<dbReference type="PANTHER" id="PTHR30489">
    <property type="entry name" value="LIPOPROTEIN-RELEASING SYSTEM TRANSMEMBRANE PROTEIN LOLE"/>
    <property type="match status" value="1"/>
</dbReference>
<sequence length="439" mass="47193">MREKLLMSLSARNVWRHGRRSAGTFAIMLVSVLALDVLFGYVAANLQLTQDAFMRWGARGHLVIERPVSPLAERFEGVGQHLIEPPAQRAIESILADEGAVAAYSRSLGVTGMITSAGVTGIFEGVGYDADAVRRIKGPAYEYDVVAGQPLWMTANADAVVLGQGLAGMLGCNVPQEGFAPLRVGESPAERRFSCPPGPVQLSTVTEHTGYVNATQLKTTGVMDWGIKEVNDRLVVLPLATAQRLLDTGDVSEYRVLLHPGADMPAAQRRIVEAFRGSGIDASVFRWSDRATFYHEVRGVLLSFFGFVLAVASIVSFTSLLNASYMNVMRRKRELATLRSVGYSRGFVSAMTALENVWLAAAAAVGGTLGALAVTYGVRQAGWMWTPPGSSNAVPVTIAWVPTTYAVVFAGLVLLAILASWIPTRRILAAPIRSALTDI</sequence>
<gene>
    <name evidence="9" type="ORF">EV147_3088</name>
</gene>
<dbReference type="Pfam" id="PF02687">
    <property type="entry name" value="FtsX"/>
    <property type="match status" value="1"/>
</dbReference>
<evidence type="ECO:0000256" key="7">
    <source>
        <dbReference type="SAM" id="Phobius"/>
    </source>
</evidence>
<reference evidence="9 10" key="1">
    <citation type="journal article" date="2015" name="Stand. Genomic Sci.">
        <title>Genomic Encyclopedia of Bacterial and Archaeal Type Strains, Phase III: the genomes of soil and plant-associated and newly described type strains.</title>
        <authorList>
            <person name="Whitman W.B."/>
            <person name="Woyke T."/>
            <person name="Klenk H.P."/>
            <person name="Zhou Y."/>
            <person name="Lilburn T.G."/>
            <person name="Beck B.J."/>
            <person name="De Vos P."/>
            <person name="Vandamme P."/>
            <person name="Eisen J.A."/>
            <person name="Garrity G."/>
            <person name="Hugenholtz P."/>
            <person name="Kyrpides N.C."/>
        </authorList>
    </citation>
    <scope>NUCLEOTIDE SEQUENCE [LARGE SCALE GENOMIC DNA]</scope>
    <source>
        <strain evidence="9 10">ASC-9842</strain>
    </source>
</reference>
<evidence type="ECO:0000256" key="3">
    <source>
        <dbReference type="ARBA" id="ARBA00022475"/>
    </source>
</evidence>
<keyword evidence="6 7" id="KW-0472">Membrane</keyword>
<feature type="transmembrane region" description="Helical" evidence="7">
    <location>
        <begin position="300"/>
        <end position="323"/>
    </location>
</feature>
<evidence type="ECO:0000313" key="9">
    <source>
        <dbReference type="EMBL" id="RZT38619.1"/>
    </source>
</evidence>
<comment type="subcellular location">
    <subcellularLocation>
        <location evidence="1">Cell membrane</location>
        <topology evidence="1">Multi-pass membrane protein</topology>
    </subcellularLocation>
</comment>